<name>U5QQE8_GLOK1</name>
<feature type="transmembrane region" description="Helical" evidence="1">
    <location>
        <begin position="239"/>
        <end position="255"/>
    </location>
</feature>
<keyword evidence="1" id="KW-0472">Membrane</keyword>
<evidence type="ECO:0000313" key="2">
    <source>
        <dbReference type="EMBL" id="AGY59829.1"/>
    </source>
</evidence>
<evidence type="ECO:0000256" key="1">
    <source>
        <dbReference type="SAM" id="Phobius"/>
    </source>
</evidence>
<dbReference type="Proteomes" id="UP000017396">
    <property type="component" value="Chromosome"/>
</dbReference>
<feature type="transmembrane region" description="Helical" evidence="1">
    <location>
        <begin position="128"/>
        <end position="146"/>
    </location>
</feature>
<feature type="transmembrane region" description="Helical" evidence="1">
    <location>
        <begin position="437"/>
        <end position="457"/>
    </location>
</feature>
<gene>
    <name evidence="2" type="ORF">GKIL_3583</name>
</gene>
<organism evidence="2 3">
    <name type="scientific">Gloeobacter kilaueensis (strain ATCC BAA-2537 / CCAP 1431/1 / ULC 316 / JS1)</name>
    <dbReference type="NCBI Taxonomy" id="1183438"/>
    <lineage>
        <taxon>Bacteria</taxon>
        <taxon>Bacillati</taxon>
        <taxon>Cyanobacteriota</taxon>
        <taxon>Cyanophyceae</taxon>
        <taxon>Gloeobacterales</taxon>
        <taxon>Gloeobacteraceae</taxon>
        <taxon>Gloeobacter</taxon>
    </lineage>
</organism>
<feature type="transmembrane region" description="Helical" evidence="1">
    <location>
        <begin position="104"/>
        <end position="121"/>
    </location>
</feature>
<accession>U5QQE8</accession>
<feature type="transmembrane region" description="Helical" evidence="1">
    <location>
        <begin position="158"/>
        <end position="179"/>
    </location>
</feature>
<feature type="transmembrane region" description="Helical" evidence="1">
    <location>
        <begin position="406"/>
        <end position="425"/>
    </location>
</feature>
<sequence>MGAIEWALAAISLAAGSFAALAVARRQALAVVLIAGCAFLTTLPATPSPPFTAGGQLGLGICLSTGAWLVAFWLGTNERLGWLVPLLPAAVPALALLLVPQGPLPILFGVLVAAALFWCCLGRSWPLMPPLVMAQFAFAAALGLVFEGAAPKGAGSAWHLGPLWFALAGYLAALVPLLGRKGLERSGWLGVHLAVWFCFGLAVAVSWAVSHQILWQPVLAVLVATTLVGFIAADAPRSSLALFAWIGAFALVFSADYGYGTAIAALVLSYYTVAVAVYESVQPGALIARLEAFAGGTALLTLVALFRLFVETYPLRTPRADLYTHYTFIGLLAAIALLVNLARTSKLALVPTLLAGFWAAAAPVALAAIWGVRSAAGWLGGALAALLVLYAIGGDELGLARKPWQNALPLVFAGVAAILPLVTLVDPLSDAPRAQRLWVLVVIGTVAVLSLGVEWLFSRPQASAPEIPVK</sequence>
<feature type="transmembrane region" description="Helical" evidence="1">
    <location>
        <begin position="29"/>
        <end position="47"/>
    </location>
</feature>
<dbReference type="STRING" id="1183438.GKIL_3583"/>
<dbReference type="HOGENOM" id="CLU_581088_0_0_3"/>
<feature type="transmembrane region" description="Helical" evidence="1">
    <location>
        <begin position="213"/>
        <end position="232"/>
    </location>
</feature>
<keyword evidence="3" id="KW-1185">Reference proteome</keyword>
<protein>
    <submittedName>
        <fullName evidence="2">Uncharacterized protein</fullName>
    </submittedName>
</protein>
<feature type="transmembrane region" description="Helical" evidence="1">
    <location>
        <begin position="80"/>
        <end position="98"/>
    </location>
</feature>
<dbReference type="PATRIC" id="fig|1183438.3.peg.3519"/>
<feature type="transmembrane region" description="Helical" evidence="1">
    <location>
        <begin position="290"/>
        <end position="310"/>
    </location>
</feature>
<keyword evidence="1" id="KW-1133">Transmembrane helix</keyword>
<feature type="transmembrane region" description="Helical" evidence="1">
    <location>
        <begin position="53"/>
        <end position="73"/>
    </location>
</feature>
<dbReference type="EMBL" id="CP003587">
    <property type="protein sequence ID" value="AGY59829.1"/>
    <property type="molecule type" value="Genomic_DNA"/>
</dbReference>
<feature type="transmembrane region" description="Helical" evidence="1">
    <location>
        <begin position="6"/>
        <end position="24"/>
    </location>
</feature>
<dbReference type="KEGG" id="glj:GKIL_3583"/>
<feature type="transmembrane region" description="Helical" evidence="1">
    <location>
        <begin position="261"/>
        <end position="278"/>
    </location>
</feature>
<proteinExistence type="predicted"/>
<dbReference type="RefSeq" id="WP_023175138.1">
    <property type="nucleotide sequence ID" value="NC_022600.1"/>
</dbReference>
<evidence type="ECO:0000313" key="3">
    <source>
        <dbReference type="Proteomes" id="UP000017396"/>
    </source>
</evidence>
<keyword evidence="1" id="KW-0812">Transmembrane</keyword>
<dbReference type="AlphaFoldDB" id="U5QQE8"/>
<feature type="transmembrane region" description="Helical" evidence="1">
    <location>
        <begin position="348"/>
        <end position="370"/>
    </location>
</feature>
<reference evidence="2 3" key="1">
    <citation type="journal article" date="2013" name="PLoS ONE">
        <title>Cultivation and Complete Genome Sequencing of Gloeobacter kilaueensis sp. nov., from a Lava Cave in Kilauea Caldera, Hawai'i.</title>
        <authorList>
            <person name="Saw J.H."/>
            <person name="Schatz M."/>
            <person name="Brown M.V."/>
            <person name="Kunkel D.D."/>
            <person name="Foster J.S."/>
            <person name="Shick H."/>
            <person name="Christensen S."/>
            <person name="Hou S."/>
            <person name="Wan X."/>
            <person name="Donachie S.P."/>
        </authorList>
    </citation>
    <scope>NUCLEOTIDE SEQUENCE [LARGE SCALE GENOMIC DNA]</scope>
    <source>
        <strain evidence="3">JS</strain>
    </source>
</reference>
<feature type="transmembrane region" description="Helical" evidence="1">
    <location>
        <begin position="186"/>
        <end position="207"/>
    </location>
</feature>
<feature type="transmembrane region" description="Helical" evidence="1">
    <location>
        <begin position="322"/>
        <end position="341"/>
    </location>
</feature>
<feature type="transmembrane region" description="Helical" evidence="1">
    <location>
        <begin position="376"/>
        <end position="394"/>
    </location>
</feature>